<proteinExistence type="inferred from homology"/>
<protein>
    <submittedName>
        <fullName evidence="10">Eukaryotic translation initiation factor subunit eIF-4F, putative</fullName>
    </submittedName>
</protein>
<dbReference type="HOGENOM" id="CLU_003998_0_0_1"/>
<dbReference type="InterPro" id="IPR036211">
    <property type="entry name" value="eIF4G_eIF4E-bd_sf"/>
</dbReference>
<accession>A1CT03</accession>
<feature type="compositionally biased region" description="Low complexity" evidence="8">
    <location>
        <begin position="1435"/>
        <end position="1457"/>
    </location>
</feature>
<dbReference type="OMA" id="PRGGPNM"/>
<feature type="compositionally biased region" description="Basic and acidic residues" evidence="8">
    <location>
        <begin position="938"/>
        <end position="950"/>
    </location>
</feature>
<evidence type="ECO:0000256" key="8">
    <source>
        <dbReference type="SAM" id="MobiDB-lite"/>
    </source>
</evidence>
<dbReference type="RefSeq" id="XP_001267866.1">
    <property type="nucleotide sequence ID" value="XM_001267865.1"/>
</dbReference>
<dbReference type="GO" id="GO:0010494">
    <property type="term" value="C:cytoplasmic stress granule"/>
    <property type="evidence" value="ECO:0007669"/>
    <property type="project" value="UniProtKB-ARBA"/>
</dbReference>
<feature type="region of interest" description="Disordered" evidence="8">
    <location>
        <begin position="358"/>
        <end position="425"/>
    </location>
</feature>
<dbReference type="FunFam" id="1.20.970.30:FF:000001">
    <property type="entry name" value="Eukaryotic translation initiation factor subunit eIF-4F, putative"/>
    <property type="match status" value="1"/>
</dbReference>
<dbReference type="GO" id="GO:0016281">
    <property type="term" value="C:eukaryotic translation initiation factor 4F complex"/>
    <property type="evidence" value="ECO:0007669"/>
    <property type="project" value="TreeGrafter"/>
</dbReference>
<dbReference type="InterPro" id="IPR003890">
    <property type="entry name" value="MIF4G-like_typ-3"/>
</dbReference>
<evidence type="ECO:0000256" key="3">
    <source>
        <dbReference type="ARBA" id="ARBA00022490"/>
    </source>
</evidence>
<feature type="compositionally biased region" description="Polar residues" evidence="8">
    <location>
        <begin position="114"/>
        <end position="123"/>
    </location>
</feature>
<dbReference type="GO" id="GO:0003729">
    <property type="term" value="F:mRNA binding"/>
    <property type="evidence" value="ECO:0007669"/>
    <property type="project" value="TreeGrafter"/>
</dbReference>
<feature type="domain" description="MIF4G" evidence="9">
    <location>
        <begin position="1116"/>
        <end position="1355"/>
    </location>
</feature>
<reference evidence="10 11" key="1">
    <citation type="journal article" date="2008" name="PLoS Genet.">
        <title>Genomic islands in the pathogenic filamentous fungus Aspergillus fumigatus.</title>
        <authorList>
            <person name="Fedorova N.D."/>
            <person name="Khaldi N."/>
            <person name="Joardar V.S."/>
            <person name="Maiti R."/>
            <person name="Amedeo P."/>
            <person name="Anderson M.J."/>
            <person name="Crabtree J."/>
            <person name="Silva J.C."/>
            <person name="Badger J.H."/>
            <person name="Albarraq A."/>
            <person name="Angiuoli S."/>
            <person name="Bussey H."/>
            <person name="Bowyer P."/>
            <person name="Cotty P.J."/>
            <person name="Dyer P.S."/>
            <person name="Egan A."/>
            <person name="Galens K."/>
            <person name="Fraser-Liggett C.M."/>
            <person name="Haas B.J."/>
            <person name="Inman J.M."/>
            <person name="Kent R."/>
            <person name="Lemieux S."/>
            <person name="Malavazi I."/>
            <person name="Orvis J."/>
            <person name="Roemer T."/>
            <person name="Ronning C.M."/>
            <person name="Sundaram J.P."/>
            <person name="Sutton G."/>
            <person name="Turner G."/>
            <person name="Venter J.C."/>
            <person name="White O.R."/>
            <person name="Whitty B.R."/>
            <person name="Youngman P."/>
            <person name="Wolfe K.H."/>
            <person name="Goldman G.H."/>
            <person name="Wortman J.R."/>
            <person name="Jiang B."/>
            <person name="Denning D.W."/>
            <person name="Nierman W.C."/>
        </authorList>
    </citation>
    <scope>NUCLEOTIDE SEQUENCE [LARGE SCALE GENOMIC DNA]</scope>
    <source>
        <strain evidence="11">ATCC 1007 / CBS 513.65 / DSM 816 / NCTC 3887 / NRRL 1</strain>
    </source>
</reference>
<dbReference type="Pfam" id="PF12152">
    <property type="entry name" value="eIF_4G1"/>
    <property type="match status" value="1"/>
</dbReference>
<evidence type="ECO:0000313" key="10">
    <source>
        <dbReference type="EMBL" id="EAW06440.1"/>
    </source>
</evidence>
<feature type="region of interest" description="Disordered" evidence="8">
    <location>
        <begin position="758"/>
        <end position="863"/>
    </location>
</feature>
<evidence type="ECO:0000259" key="9">
    <source>
        <dbReference type="SMART" id="SM00543"/>
    </source>
</evidence>
<feature type="compositionally biased region" description="Polar residues" evidence="8">
    <location>
        <begin position="831"/>
        <end position="845"/>
    </location>
</feature>
<name>A1CT03_ASPCL</name>
<feature type="compositionally biased region" description="Basic and acidic residues" evidence="8">
    <location>
        <begin position="800"/>
        <end position="809"/>
    </location>
</feature>
<feature type="compositionally biased region" description="Low complexity" evidence="8">
    <location>
        <begin position="50"/>
        <end position="63"/>
    </location>
</feature>
<dbReference type="KEGG" id="act:ACLA_081280"/>
<evidence type="ECO:0000256" key="7">
    <source>
        <dbReference type="ARBA" id="ARBA00022917"/>
    </source>
</evidence>
<feature type="compositionally biased region" description="Low complexity" evidence="8">
    <location>
        <begin position="1095"/>
        <end position="1111"/>
    </location>
</feature>
<feature type="compositionally biased region" description="Gly residues" evidence="8">
    <location>
        <begin position="256"/>
        <end position="269"/>
    </location>
</feature>
<dbReference type="VEuPathDB" id="FungiDB:ACLA_081280"/>
<sequence length="1545" mass="165513">MTSIPPKSGLQPQGQSTSTQAASSHSPSPSLSGKTSPQAPPASTVARSYASATKKSATDSTAAPVTLGGSSQHGKSTSVSPVSGKPMQSSQTPGVTIVNGAPSSAPQGDHSRKPSVTITSAGTSGFIPNGGPASRPNSLQFGFANQQSSPNMGNPAVLASQPQSGLAVAQSPNPRVASPQTSPSPIPQPASSGGRPPSSYQSQGNVLNFGSFGDAGDNMRSAPQAPLGPGNQSTHLRRESSQSTHSDMSNHMGNAPGRGGYPHQGGRGRGYSQSGYQGQMPYSPGPSFRSTPNQPRGGPNMGPQFHAPNQGRPLAPFPNSPHQRSPALATAHPATPQMNQVPMAHPQMPPQPYNAYGQHMGPQTVRHHHPSAAYRHPRHHGPIPSKRKPGPRTFSSSSSSSASFPLPAQTSPRTIHLPPPNLAPESGQFEHYLTLVKTSQAYPYDPTYGYYNPAYGMQQMPYMTPPSPQPRPGMPYNPQAPYMQNQYPVQPPPQTAPLSRTPSQVSNDRPGSSLGQGQAPTGTPAATHAHTASRTSNSPAPPKPQFIIPPTKRAPIVIKDPGSGVVKTFEKAPASPARATPSPVKISTPTSTPPPPRTASGADHTRTDSKVKTDEEKKKELREAVRLKIEQDEAEQRRKEEAEAAAKRKKEEEEAEEAARKKKQEEEEKEAAARKQKEEEEAAAAAAAQKKAAEEEEAARKALEELSLKDKAADSNKPAVEESKKEEPSAPAPAAEDEIDYDAIERELAEIEAKEAAAEAAYYAKKQADKEEKARKEKEEREAYEANMKKAEAEAEALEEERQRKREAGEETTSSKDLFAALKKGGFAATEASTPADSGTATPVSDISMGPPAKPGQKREKPAALKLETTKAVEPPQPSAAMKSLQSARFLEDLSQVNYPASVASPNPALNANAPADRKFHYNKEFLLQFQSVFKEKPSIDWDSRVRETVGDSGDSSRPQSARTPMGGRNPSRGGAMPQPAFTMGSFGQPPSRPLGSSEQRFAASNANRNVAMGFGSFGRSPMGTPPLGRTTSSSTMGGPSRGPGSRNNTRTGSKRDKHQGKKEEDMAKSMPLTAGKEVKALQISTTGWKPRSVGQPPAAGPTPAGAGHLPPDVVQRKVKAALNKMTPENFDRISGQILEIVSQSKDESDGRTLRQVIQLTFEKATDEAHWASIYAKFCKCMLESMSAEIKDENIRDKNGNVVVGGSLFRKYLLNRCQEEFERGWKVNLPPRPEGTTEEAAMLSDEYYTAAAAKRRGLGLVKFIGELYKLGMLTERIMHECVKKLVDYEGMPEEAEVESLTSLLRTIGGSLDASERGHSYMDVYFGRIHMMVEIPGLPSRLRFMLMDIIDLRNARWQSKDADKGPKTIQQIREEAARAQQEAEMERLRQQANRGNRPPIGRGDARSFSGYGNQAPPPDYASSKVGSDDLRRLRTTRNTNQPMSFGPSSMLGSRSSSGRKNLGPGGNLVRGSDDSAASSRSGTPAAKKEDKEAASSINAFSALASLEDNMATSPPSNPTSPLLTKSQPAVERRPSKTPSTAGEEAS</sequence>
<dbReference type="eggNOG" id="KOG0401">
    <property type="taxonomic scope" value="Eukaryota"/>
</dbReference>
<dbReference type="PANTHER" id="PTHR23253:SF9">
    <property type="entry name" value="EUKARYOTIC TRANSLATION INITIATION FACTOR 4 GAMMA 2"/>
    <property type="match status" value="1"/>
</dbReference>
<evidence type="ECO:0000313" key="11">
    <source>
        <dbReference type="Proteomes" id="UP000006701"/>
    </source>
</evidence>
<feature type="region of interest" description="Disordered" evidence="8">
    <location>
        <begin position="1088"/>
        <end position="1111"/>
    </location>
</feature>
<feature type="compositionally biased region" description="Low complexity" evidence="8">
    <location>
        <begin position="516"/>
        <end position="532"/>
    </location>
</feature>
<comment type="similarity">
    <text evidence="2">Belongs to the eukaryotic initiation factor 4G family.</text>
</comment>
<keyword evidence="7" id="KW-0648">Protein biosynthesis</keyword>
<dbReference type="PANTHER" id="PTHR23253">
    <property type="entry name" value="EUKARYOTIC TRANSLATION INITIATION FACTOR 4 GAMMA"/>
    <property type="match status" value="1"/>
</dbReference>
<feature type="compositionally biased region" description="Polar residues" evidence="8">
    <location>
        <begin position="995"/>
        <end position="1009"/>
    </location>
</feature>
<dbReference type="OrthoDB" id="514777at2759"/>
<dbReference type="GeneID" id="4700185"/>
<evidence type="ECO:0000256" key="4">
    <source>
        <dbReference type="ARBA" id="ARBA00022540"/>
    </source>
</evidence>
<dbReference type="InterPro" id="IPR016024">
    <property type="entry name" value="ARM-type_fold"/>
</dbReference>
<feature type="compositionally biased region" description="Polar residues" evidence="8">
    <location>
        <begin position="198"/>
        <end position="208"/>
    </location>
</feature>
<feature type="compositionally biased region" description="Low complexity" evidence="8">
    <location>
        <begin position="11"/>
        <end position="37"/>
    </location>
</feature>
<feature type="compositionally biased region" description="Pro residues" evidence="8">
    <location>
        <begin position="464"/>
        <end position="475"/>
    </location>
</feature>
<keyword evidence="11" id="KW-1185">Reference proteome</keyword>
<feature type="region of interest" description="Disordered" evidence="8">
    <location>
        <begin position="1505"/>
        <end position="1545"/>
    </location>
</feature>
<dbReference type="Proteomes" id="UP000006701">
    <property type="component" value="Unassembled WGS sequence"/>
</dbReference>
<feature type="region of interest" description="Disordered" evidence="8">
    <location>
        <begin position="1"/>
        <end position="328"/>
    </location>
</feature>
<keyword evidence="4 10" id="KW-0396">Initiation factor</keyword>
<feature type="compositionally biased region" description="Polar residues" evidence="8">
    <location>
        <begin position="68"/>
        <end position="94"/>
    </location>
</feature>
<evidence type="ECO:0000256" key="5">
    <source>
        <dbReference type="ARBA" id="ARBA00022553"/>
    </source>
</evidence>
<keyword evidence="3" id="KW-0963">Cytoplasm</keyword>
<feature type="compositionally biased region" description="Polar residues" evidence="8">
    <location>
        <begin position="241"/>
        <end position="252"/>
    </location>
</feature>
<feature type="compositionally biased region" description="Polar residues" evidence="8">
    <location>
        <begin position="954"/>
        <end position="963"/>
    </location>
</feature>
<dbReference type="Gene3D" id="1.20.970.30">
    <property type="entry name" value="eIF4G, eIF4E-binding domain"/>
    <property type="match status" value="1"/>
</dbReference>
<dbReference type="SUPFAM" id="SSF48371">
    <property type="entry name" value="ARM repeat"/>
    <property type="match status" value="1"/>
</dbReference>
<comment type="subcellular location">
    <subcellularLocation>
        <location evidence="1">Cytoplasm</location>
    </subcellularLocation>
</comment>
<dbReference type="SMART" id="SM00543">
    <property type="entry name" value="MIF4G"/>
    <property type="match status" value="1"/>
</dbReference>
<keyword evidence="5" id="KW-0597">Phosphoprotein</keyword>
<feature type="compositionally biased region" description="Low complexity" evidence="8">
    <location>
        <begin position="572"/>
        <end position="590"/>
    </location>
</feature>
<feature type="compositionally biased region" description="Basic and acidic residues" evidence="8">
    <location>
        <begin position="766"/>
        <end position="793"/>
    </location>
</feature>
<dbReference type="Pfam" id="PF02854">
    <property type="entry name" value="MIF4G"/>
    <property type="match status" value="1"/>
</dbReference>
<feature type="compositionally biased region" description="Low complexity" evidence="8">
    <location>
        <begin position="270"/>
        <end position="279"/>
    </location>
</feature>
<organism evidence="10 11">
    <name type="scientific">Aspergillus clavatus (strain ATCC 1007 / CBS 513.65 / DSM 816 / NCTC 3887 / NRRL 1 / QM 1276 / 107)</name>
    <dbReference type="NCBI Taxonomy" id="344612"/>
    <lineage>
        <taxon>Eukaryota</taxon>
        <taxon>Fungi</taxon>
        <taxon>Dikarya</taxon>
        <taxon>Ascomycota</taxon>
        <taxon>Pezizomycotina</taxon>
        <taxon>Eurotiomycetes</taxon>
        <taxon>Eurotiomycetidae</taxon>
        <taxon>Eurotiales</taxon>
        <taxon>Aspergillaceae</taxon>
        <taxon>Aspergillus</taxon>
        <taxon>Aspergillus subgen. Fumigati</taxon>
    </lineage>
</organism>
<dbReference type="FunFam" id="1.25.40.180:FF:000020">
    <property type="entry name" value="Eukaryotic translation initiation factor subunit"/>
    <property type="match status" value="1"/>
</dbReference>
<evidence type="ECO:0000256" key="1">
    <source>
        <dbReference type="ARBA" id="ARBA00004496"/>
    </source>
</evidence>
<dbReference type="EMBL" id="DS027060">
    <property type="protein sequence ID" value="EAW06440.1"/>
    <property type="molecule type" value="Genomic_DNA"/>
</dbReference>
<dbReference type="Gene3D" id="1.25.40.180">
    <property type="match status" value="1"/>
</dbReference>
<feature type="region of interest" description="Disordered" evidence="8">
    <location>
        <begin position="464"/>
        <end position="742"/>
    </location>
</feature>
<evidence type="ECO:0000256" key="6">
    <source>
        <dbReference type="ARBA" id="ARBA00022884"/>
    </source>
</evidence>
<feature type="region of interest" description="Disordered" evidence="8">
    <location>
        <begin position="938"/>
        <end position="1073"/>
    </location>
</feature>
<feature type="compositionally biased region" description="Basic and acidic residues" evidence="8">
    <location>
        <begin position="698"/>
        <end position="728"/>
    </location>
</feature>
<evidence type="ECO:0000256" key="2">
    <source>
        <dbReference type="ARBA" id="ARBA00005775"/>
    </source>
</evidence>
<feature type="compositionally biased region" description="Polar residues" evidence="8">
    <location>
        <begin position="496"/>
        <end position="515"/>
    </location>
</feature>
<feature type="region of interest" description="Disordered" evidence="8">
    <location>
        <begin position="1373"/>
        <end position="1493"/>
    </location>
</feature>
<dbReference type="STRING" id="344612.A1CT03"/>
<feature type="compositionally biased region" description="Basic residues" evidence="8">
    <location>
        <begin position="365"/>
        <end position="390"/>
    </location>
</feature>
<feature type="compositionally biased region" description="Basic and acidic residues" evidence="8">
    <location>
        <begin position="603"/>
        <end position="678"/>
    </location>
</feature>
<dbReference type="InterPro" id="IPR022745">
    <property type="entry name" value="eIF4G1_eIF4E-bd"/>
</dbReference>
<dbReference type="SUPFAM" id="SSF101489">
    <property type="entry name" value="Eukaryotic initiation factor 4f subunit eIF4g, eIF4e-binding domain"/>
    <property type="match status" value="1"/>
</dbReference>
<gene>
    <name evidence="10" type="ORF">ACLA_081280</name>
</gene>
<dbReference type="GO" id="GO:0003743">
    <property type="term" value="F:translation initiation factor activity"/>
    <property type="evidence" value="ECO:0007669"/>
    <property type="project" value="UniProtKB-KW"/>
</dbReference>
<feature type="compositionally biased region" description="Polar residues" evidence="8">
    <location>
        <begin position="135"/>
        <end position="152"/>
    </location>
</feature>
<keyword evidence="6" id="KW-0694">RNA-binding</keyword>